<dbReference type="Proteomes" id="UP000195447">
    <property type="component" value="Unassembled WGS sequence"/>
</dbReference>
<accession>A0A1Y4LYN6</accession>
<sequence length="111" mass="12555">MATNKRTFDVKITLKPEVSAQEDTVSTTSEVITLEDEQAQNFWAMYQSYLNGQGDAIGFTYYDKTNMEKPTPTATDVMARTILFENVKSVERLATQTTSTTDYDCKDLELC</sequence>
<dbReference type="EMBL" id="NFKM01000002">
    <property type="protein sequence ID" value="OUP61687.1"/>
    <property type="molecule type" value="Genomic_DNA"/>
</dbReference>
<dbReference type="AlphaFoldDB" id="A0A1Y4LYN6"/>
<proteinExistence type="predicted"/>
<evidence type="ECO:0000313" key="1">
    <source>
        <dbReference type="EMBL" id="OUP61687.1"/>
    </source>
</evidence>
<reference evidence="2" key="1">
    <citation type="submission" date="2017-04" db="EMBL/GenBank/DDBJ databases">
        <title>Function of individual gut microbiota members based on whole genome sequencing of pure cultures obtained from chicken caecum.</title>
        <authorList>
            <person name="Medvecky M."/>
            <person name="Cejkova D."/>
            <person name="Polansky O."/>
            <person name="Karasova D."/>
            <person name="Kubasova T."/>
            <person name="Cizek A."/>
            <person name="Rychlik I."/>
        </authorList>
    </citation>
    <scope>NUCLEOTIDE SEQUENCE [LARGE SCALE GENOMIC DNA]</scope>
    <source>
        <strain evidence="2">An178</strain>
    </source>
</reference>
<gene>
    <name evidence="1" type="ORF">B5F14_01655</name>
</gene>
<name>A0A1Y4LYN6_9FIRM</name>
<dbReference type="RefSeq" id="WP_087158129.1">
    <property type="nucleotide sequence ID" value="NZ_NFKM01000002.1"/>
</dbReference>
<organism evidence="1 2">
    <name type="scientific">Faecalitalea cylindroides</name>
    <dbReference type="NCBI Taxonomy" id="39483"/>
    <lineage>
        <taxon>Bacteria</taxon>
        <taxon>Bacillati</taxon>
        <taxon>Bacillota</taxon>
        <taxon>Erysipelotrichia</taxon>
        <taxon>Erysipelotrichales</taxon>
        <taxon>Erysipelotrichaceae</taxon>
        <taxon>Faecalitalea</taxon>
    </lineage>
</organism>
<protein>
    <submittedName>
        <fullName evidence="1">Uncharacterized protein</fullName>
    </submittedName>
</protein>
<keyword evidence="2" id="KW-1185">Reference proteome</keyword>
<comment type="caution">
    <text evidence="1">The sequence shown here is derived from an EMBL/GenBank/DDBJ whole genome shotgun (WGS) entry which is preliminary data.</text>
</comment>
<evidence type="ECO:0000313" key="2">
    <source>
        <dbReference type="Proteomes" id="UP000195447"/>
    </source>
</evidence>